<feature type="region of interest" description="Disordered" evidence="1">
    <location>
        <begin position="162"/>
        <end position="185"/>
    </location>
</feature>
<dbReference type="Proteomes" id="UP000315783">
    <property type="component" value="Unassembled WGS sequence"/>
</dbReference>
<accession>A0A545V100</accession>
<reference evidence="2 3" key="1">
    <citation type="journal article" date="2019" name="Appl. Microbiol. Biotechnol.">
        <title>Genome sequence of Isaria javanica and comparative genome analysis insights into family S53 peptidase evolution in fungal entomopathogens.</title>
        <authorList>
            <person name="Lin R."/>
            <person name="Zhang X."/>
            <person name="Xin B."/>
            <person name="Zou M."/>
            <person name="Gao Y."/>
            <person name="Qin F."/>
            <person name="Hu Q."/>
            <person name="Xie B."/>
            <person name="Cheng X."/>
        </authorList>
    </citation>
    <scope>NUCLEOTIDE SEQUENCE [LARGE SCALE GENOMIC DNA]</scope>
    <source>
        <strain evidence="2 3">IJ1G</strain>
    </source>
</reference>
<feature type="compositionally biased region" description="Basic and acidic residues" evidence="1">
    <location>
        <begin position="108"/>
        <end position="122"/>
    </location>
</feature>
<gene>
    <name evidence="2" type="ORF">IF1G_06373</name>
</gene>
<feature type="region of interest" description="Disordered" evidence="1">
    <location>
        <begin position="106"/>
        <end position="142"/>
    </location>
</feature>
<organism evidence="2 3">
    <name type="scientific">Cordyceps javanica</name>
    <dbReference type="NCBI Taxonomy" id="43265"/>
    <lineage>
        <taxon>Eukaryota</taxon>
        <taxon>Fungi</taxon>
        <taxon>Dikarya</taxon>
        <taxon>Ascomycota</taxon>
        <taxon>Pezizomycotina</taxon>
        <taxon>Sordariomycetes</taxon>
        <taxon>Hypocreomycetidae</taxon>
        <taxon>Hypocreales</taxon>
        <taxon>Cordycipitaceae</taxon>
        <taxon>Cordyceps</taxon>
    </lineage>
</organism>
<keyword evidence="3" id="KW-1185">Reference proteome</keyword>
<dbReference type="AlphaFoldDB" id="A0A545V100"/>
<evidence type="ECO:0000313" key="3">
    <source>
        <dbReference type="Proteomes" id="UP000315783"/>
    </source>
</evidence>
<evidence type="ECO:0000313" key="2">
    <source>
        <dbReference type="EMBL" id="TQV95386.1"/>
    </source>
</evidence>
<comment type="caution">
    <text evidence="2">The sequence shown here is derived from an EMBL/GenBank/DDBJ whole genome shotgun (WGS) entry which is preliminary data.</text>
</comment>
<sequence length="229" mass="25366">MYLPQKQKKNKKKNPCISFTYRGRVSTASPAVWGKTGCNNGKKCNSPHTQYSGAHTCRDLEKGQGGKGGGAASPTRAFKVRPLVLVITRTDPMWRSWAKRQKHFVRRMSRECQRPPSEEMRQSRSNSRGSRSELDNTAQRGSRSEEVALGIIKVAAPSGRKPRGIINGNLCQRHDQQGGRGASQQKPELKLCMPYAQDPLVQMAGNPPAWILLSIAAPFRWAVGSDRLA</sequence>
<proteinExistence type="predicted"/>
<protein>
    <submittedName>
        <fullName evidence="2">Uncharacterized protein</fullName>
    </submittedName>
</protein>
<dbReference type="EMBL" id="SPUK01000008">
    <property type="protein sequence ID" value="TQV95386.1"/>
    <property type="molecule type" value="Genomic_DNA"/>
</dbReference>
<evidence type="ECO:0000256" key="1">
    <source>
        <dbReference type="SAM" id="MobiDB-lite"/>
    </source>
</evidence>
<name>A0A545V100_9HYPO</name>